<reference evidence="2 3" key="1">
    <citation type="journal article" date="2016" name="Nat. Commun.">
        <title>Thousands of microbial genomes shed light on interconnected biogeochemical processes in an aquifer system.</title>
        <authorList>
            <person name="Anantharaman K."/>
            <person name="Brown C.T."/>
            <person name="Hug L.A."/>
            <person name="Sharon I."/>
            <person name="Castelle C.J."/>
            <person name="Probst A.J."/>
            <person name="Thomas B.C."/>
            <person name="Singh A."/>
            <person name="Wilkins M.J."/>
            <person name="Karaoz U."/>
            <person name="Brodie E.L."/>
            <person name="Williams K.H."/>
            <person name="Hubbard S.S."/>
            <person name="Banfield J.F."/>
        </authorList>
    </citation>
    <scope>NUCLEOTIDE SEQUENCE [LARGE SCALE GENOMIC DNA]</scope>
</reference>
<dbReference type="EMBL" id="MEWG01000024">
    <property type="protein sequence ID" value="OGC77243.1"/>
    <property type="molecule type" value="Genomic_DNA"/>
</dbReference>
<gene>
    <name evidence="2" type="ORF">A2619_04480</name>
</gene>
<comment type="caution">
    <text evidence="2">The sequence shown here is derived from an EMBL/GenBank/DDBJ whole genome shotgun (WGS) entry which is preliminary data.</text>
</comment>
<evidence type="ECO:0000313" key="3">
    <source>
        <dbReference type="Proteomes" id="UP000176815"/>
    </source>
</evidence>
<name>A0A1F4X822_UNCKA</name>
<keyword evidence="1" id="KW-0472">Membrane</keyword>
<keyword evidence="1" id="KW-0812">Transmembrane</keyword>
<proteinExistence type="predicted"/>
<dbReference type="Proteomes" id="UP000176815">
    <property type="component" value="Unassembled WGS sequence"/>
</dbReference>
<keyword evidence="1" id="KW-1133">Transmembrane helix</keyword>
<sequence>MNIMNPMSFVILRKHLAEKEEECSDLKHSIKCLVIALIATLITTGIYNYYNAKRLVRKYSYSNYSGATENQYTNVSIAPDGTATFTMPDGATGWTAESNKAGVKIVAYGACVDKALSILSILERNNKLDDTIYLAVGDAIAAWHVQVVKLNKQNNEENEELGIVYYRLDEKYNVVVSDSEFPMPPPVFYTPEVFREAAMKYSELSYVEMRDFAAKYTASK</sequence>
<feature type="transmembrane region" description="Helical" evidence="1">
    <location>
        <begin position="28"/>
        <end position="50"/>
    </location>
</feature>
<organism evidence="2 3">
    <name type="scientific">candidate division WWE3 bacterium RIFOXYD1_FULL_39_9</name>
    <dbReference type="NCBI Taxonomy" id="1802649"/>
    <lineage>
        <taxon>Bacteria</taxon>
        <taxon>Katanobacteria</taxon>
    </lineage>
</organism>
<evidence type="ECO:0000256" key="1">
    <source>
        <dbReference type="SAM" id="Phobius"/>
    </source>
</evidence>
<protein>
    <submittedName>
        <fullName evidence="2">Uncharacterized protein</fullName>
    </submittedName>
</protein>
<evidence type="ECO:0000313" key="2">
    <source>
        <dbReference type="EMBL" id="OGC77243.1"/>
    </source>
</evidence>
<accession>A0A1F4X822</accession>
<dbReference type="AlphaFoldDB" id="A0A1F4X822"/>